<evidence type="ECO:0000256" key="6">
    <source>
        <dbReference type="ARBA" id="ARBA00022801"/>
    </source>
</evidence>
<reference evidence="12" key="1">
    <citation type="submission" date="2014-08" db="EMBL/GenBank/DDBJ databases">
        <authorList>
            <person name="Falentin Helene"/>
        </authorList>
    </citation>
    <scope>NUCLEOTIDE SEQUENCE</scope>
</reference>
<evidence type="ECO:0000256" key="3">
    <source>
        <dbReference type="ARBA" id="ARBA00022670"/>
    </source>
</evidence>
<feature type="transmembrane region" description="Helical" evidence="9">
    <location>
        <begin position="123"/>
        <end position="148"/>
    </location>
</feature>
<keyword evidence="7 9" id="KW-1133">Transmembrane helix</keyword>
<feature type="transmembrane region" description="Helical" evidence="9">
    <location>
        <begin position="51"/>
        <end position="77"/>
    </location>
</feature>
<dbReference type="EMBL" id="LM676436">
    <property type="protein sequence ID" value="CEP27465.1"/>
    <property type="molecule type" value="Genomic_DNA"/>
</dbReference>
<comment type="similarity">
    <text evidence="1 9 10">Belongs to the peptidase A8 family.</text>
</comment>
<dbReference type="AlphaFoldDB" id="A0A068VTK9"/>
<keyword evidence="8 9" id="KW-0472">Membrane</keyword>
<keyword evidence="4 9" id="KW-0812">Transmembrane</keyword>
<dbReference type="InterPro" id="IPR001872">
    <property type="entry name" value="Peptidase_A8"/>
</dbReference>
<evidence type="ECO:0000256" key="11">
    <source>
        <dbReference type="SAM" id="MobiDB-lite"/>
    </source>
</evidence>
<dbReference type="PANTHER" id="PTHR33695">
    <property type="entry name" value="LIPOPROTEIN SIGNAL PEPTIDASE"/>
    <property type="match status" value="1"/>
</dbReference>
<dbReference type="UniPathway" id="UPA00665"/>
<feature type="region of interest" description="Disordered" evidence="11">
    <location>
        <begin position="155"/>
        <end position="181"/>
    </location>
</feature>
<dbReference type="RefSeq" id="WP_036942422.1">
    <property type="nucleotide sequence ID" value="NZ_HG975498.1"/>
</dbReference>
<evidence type="ECO:0000256" key="1">
    <source>
        <dbReference type="ARBA" id="ARBA00006139"/>
    </source>
</evidence>
<dbReference type="PRINTS" id="PR00781">
    <property type="entry name" value="LIPOSIGPTASE"/>
</dbReference>
<evidence type="ECO:0000256" key="10">
    <source>
        <dbReference type="RuleBase" id="RU004181"/>
    </source>
</evidence>
<organism evidence="12">
    <name type="scientific">Propionibacterium freudenreichii subsp. freudenreichii</name>
    <dbReference type="NCBI Taxonomy" id="66712"/>
    <lineage>
        <taxon>Bacteria</taxon>
        <taxon>Bacillati</taxon>
        <taxon>Actinomycetota</taxon>
        <taxon>Actinomycetes</taxon>
        <taxon>Propionibacteriales</taxon>
        <taxon>Propionibacteriaceae</taxon>
        <taxon>Propionibacterium</taxon>
    </lineage>
</organism>
<comment type="caution">
    <text evidence="9">Lacks conserved residue(s) required for the propagation of feature annotation.</text>
</comment>
<keyword evidence="3 9" id="KW-0645">Protease</keyword>
<dbReference type="PANTHER" id="PTHR33695:SF1">
    <property type="entry name" value="LIPOPROTEIN SIGNAL PEPTIDASE"/>
    <property type="match status" value="1"/>
</dbReference>
<comment type="function">
    <text evidence="9">This protein specifically catalyzes the removal of signal peptides from prolipoproteins.</text>
</comment>
<feature type="active site" evidence="9">
    <location>
        <position position="133"/>
    </location>
</feature>
<keyword evidence="12" id="KW-0449">Lipoprotein</keyword>
<dbReference type="GO" id="GO:0004190">
    <property type="term" value="F:aspartic-type endopeptidase activity"/>
    <property type="evidence" value="ECO:0007669"/>
    <property type="project" value="UniProtKB-UniRule"/>
</dbReference>
<evidence type="ECO:0000256" key="8">
    <source>
        <dbReference type="ARBA" id="ARBA00023136"/>
    </source>
</evidence>
<dbReference type="GO" id="GO:0005886">
    <property type="term" value="C:plasma membrane"/>
    <property type="evidence" value="ECO:0007669"/>
    <property type="project" value="UniProtKB-SubCell"/>
</dbReference>
<comment type="pathway">
    <text evidence="9">Protein modification; lipoprotein biosynthesis (signal peptide cleavage).</text>
</comment>
<dbReference type="GO" id="GO:0006508">
    <property type="term" value="P:proteolysis"/>
    <property type="evidence" value="ECO:0007669"/>
    <property type="project" value="UniProtKB-KW"/>
</dbReference>
<proteinExistence type="inferred from homology"/>
<comment type="subcellular location">
    <subcellularLocation>
        <location evidence="9">Cell membrane</location>
        <topology evidence="9">Multi-pass membrane protein</topology>
    </subcellularLocation>
</comment>
<keyword evidence="2 9" id="KW-1003">Cell membrane</keyword>
<evidence type="ECO:0000256" key="4">
    <source>
        <dbReference type="ARBA" id="ARBA00022692"/>
    </source>
</evidence>
<name>A0A068VTK9_PROFF</name>
<feature type="compositionally biased region" description="Basic and acidic residues" evidence="11">
    <location>
        <begin position="168"/>
        <end position="181"/>
    </location>
</feature>
<evidence type="ECO:0000313" key="12">
    <source>
        <dbReference type="EMBL" id="CEP27465.1"/>
    </source>
</evidence>
<accession>A0A068VTK9</accession>
<gene>
    <name evidence="12" type="primary">LspA</name>
    <name evidence="9" type="synonym">lspA</name>
    <name evidence="12" type="ORF">PFCIRM138_01735</name>
</gene>
<keyword evidence="5 9" id="KW-0064">Aspartyl protease</keyword>
<protein>
    <recommendedName>
        <fullName evidence="9">Lipoprotein signal peptidase</fullName>
        <ecNumber evidence="9">3.4.23.36</ecNumber>
    </recommendedName>
    <alternativeName>
        <fullName evidence="9">Prolipoprotein signal peptidase</fullName>
    </alternativeName>
    <alternativeName>
        <fullName evidence="9">Signal peptidase II</fullName>
        <shortName evidence="9">SPase II</shortName>
    </alternativeName>
</protein>
<keyword evidence="6 9" id="KW-0378">Hydrolase</keyword>
<evidence type="ECO:0000256" key="7">
    <source>
        <dbReference type="ARBA" id="ARBA00022989"/>
    </source>
</evidence>
<evidence type="ECO:0000256" key="9">
    <source>
        <dbReference type="HAMAP-Rule" id="MF_00161"/>
    </source>
</evidence>
<dbReference type="EC" id="3.4.23.36" evidence="9"/>
<evidence type="ECO:0000256" key="5">
    <source>
        <dbReference type="ARBA" id="ARBA00022750"/>
    </source>
</evidence>
<dbReference type="Pfam" id="PF01252">
    <property type="entry name" value="Peptidase_A8"/>
    <property type="match status" value="1"/>
</dbReference>
<comment type="catalytic activity">
    <reaction evidence="9">
        <text>Release of signal peptides from bacterial membrane prolipoproteins. Hydrolyzes -Xaa-Yaa-Zaa-|-(S,diacylglyceryl)Cys-, in which Xaa is hydrophobic (preferably Leu), and Yaa (Ala or Ser) and Zaa (Gly or Ala) have small, neutral side chains.</text>
        <dbReference type="EC" id="3.4.23.36"/>
    </reaction>
</comment>
<feature type="active site" evidence="9">
    <location>
        <position position="119"/>
    </location>
</feature>
<dbReference type="HAMAP" id="MF_00161">
    <property type="entry name" value="LspA"/>
    <property type="match status" value="1"/>
</dbReference>
<sequence>MMRTAMVAVALVGYALDRWTKQLALTHLATADGPSFLNGWVSLQLVLNPGAAFSMGSSVTIVFSVLSIAAVVAVIVWGWPRAHGWLTSLCAGMVACGIAGNLTDRLVRPPGPLRGHVVDFISVQHFAVFNVADVFITCSVVLFAIYLLRADHAGPGPDSGRPEPVAATDHRREDHQEGGSS</sequence>
<evidence type="ECO:0000256" key="2">
    <source>
        <dbReference type="ARBA" id="ARBA00022475"/>
    </source>
</evidence>